<dbReference type="KEGG" id="mhk:DFR87_02915"/>
<name>A0A2U9IS89_9CREN</name>
<feature type="domain" description="Phosphoribosyltransferase" evidence="3">
    <location>
        <begin position="10"/>
        <end position="148"/>
    </location>
</feature>
<reference evidence="5" key="3">
    <citation type="submission" date="2020-03" db="EMBL/GenBank/DDBJ databases">
        <title>Sequencing and Assembly of Multiple Reported Metal-Biooxidizing Members of the Extremely Thermoacidophilic Archaeal Family Sulfolobaceae.</title>
        <authorList>
            <person name="Counts J.A."/>
            <person name="Kelly R.M."/>
        </authorList>
    </citation>
    <scope>NUCLEOTIDE SEQUENCE [LARGE SCALE GENOMIC DNA]</scope>
    <source>
        <strain evidence="5">HO1-1</strain>
    </source>
</reference>
<dbReference type="PANTHER" id="PTHR43363:SF1">
    <property type="entry name" value="HYPOXANTHINE-GUANINE PHOSPHORIBOSYLTRANSFERASE"/>
    <property type="match status" value="1"/>
</dbReference>
<keyword evidence="2 4" id="KW-0808">Transferase</keyword>
<evidence type="ECO:0000313" key="4">
    <source>
        <dbReference type="EMBL" id="AWR98813.1"/>
    </source>
</evidence>
<evidence type="ECO:0000256" key="2">
    <source>
        <dbReference type="ARBA" id="ARBA00022679"/>
    </source>
</evidence>
<accession>A0A2U9IS89</accession>
<dbReference type="InterPro" id="IPR029057">
    <property type="entry name" value="PRTase-like"/>
</dbReference>
<evidence type="ECO:0000313" key="5">
    <source>
        <dbReference type="Proteomes" id="UP000247586"/>
    </source>
</evidence>
<gene>
    <name evidence="4" type="ORF">DFR87_02915</name>
</gene>
<dbReference type="InterPro" id="IPR000836">
    <property type="entry name" value="PRTase_dom"/>
</dbReference>
<dbReference type="GeneID" id="36834259"/>
<dbReference type="OrthoDB" id="4952at2157"/>
<sequence length="179" mass="20850">MVEFFNPTWEDIEEQIFKIAKRMADDSFYPDAIVAILTGGVIPAKLFADILNMKNIKYIDIKFYRDVNQTESKPVIKAVYVNDLENKKVLVVDDVSDTGETLEAVSNVISMFSPKTIRTATLYVKPWSRKIPDYFGEEIGKWIIFPWDKWDVVRSNPEAPVSKKEKYFELHEIFSRKRS</sequence>
<reference evidence="4 5" key="1">
    <citation type="submission" date="2018-05" db="EMBL/GenBank/DDBJ databases">
        <title>Complete Genome Sequences of Extremely Thermoacidophilic, Metal-Mobilizing Type-Strain Members of the Archaeal Family Sulfolobaceae: Acidianus brierleyi DSM-1651T, Acidianus sulfidivorans DSM-18786T, Metallosphaera hakonensis DSM-7519T, and Metallosphaera prunae DSM-10039T.</title>
        <authorList>
            <person name="Counts J.A."/>
            <person name="Kelly R.M."/>
        </authorList>
    </citation>
    <scope>NUCLEOTIDE SEQUENCE [LARGE SCALE GENOMIC DNA]</scope>
    <source>
        <strain evidence="4 5">HO1-1</strain>
    </source>
</reference>
<keyword evidence="1 4" id="KW-0328">Glycosyltransferase</keyword>
<proteinExistence type="predicted"/>
<dbReference type="SUPFAM" id="SSF53271">
    <property type="entry name" value="PRTase-like"/>
    <property type="match status" value="1"/>
</dbReference>
<evidence type="ECO:0000259" key="3">
    <source>
        <dbReference type="Pfam" id="PF00156"/>
    </source>
</evidence>
<protein>
    <submittedName>
        <fullName evidence="4">Phosphoribosyltransferase</fullName>
    </submittedName>
</protein>
<evidence type="ECO:0000256" key="1">
    <source>
        <dbReference type="ARBA" id="ARBA00022676"/>
    </source>
</evidence>
<dbReference type="Pfam" id="PF00156">
    <property type="entry name" value="Pribosyltran"/>
    <property type="match status" value="1"/>
</dbReference>
<dbReference type="Proteomes" id="UP000247586">
    <property type="component" value="Chromosome"/>
</dbReference>
<dbReference type="GO" id="GO:0016757">
    <property type="term" value="F:glycosyltransferase activity"/>
    <property type="evidence" value="ECO:0007669"/>
    <property type="project" value="UniProtKB-KW"/>
</dbReference>
<organism evidence="4 5">
    <name type="scientific">Metallosphaera hakonensis JCM 8857 = DSM 7519</name>
    <dbReference type="NCBI Taxonomy" id="1293036"/>
    <lineage>
        <taxon>Archaea</taxon>
        <taxon>Thermoproteota</taxon>
        <taxon>Thermoprotei</taxon>
        <taxon>Sulfolobales</taxon>
        <taxon>Sulfolobaceae</taxon>
        <taxon>Metallosphaera</taxon>
    </lineage>
</organism>
<dbReference type="CDD" id="cd06223">
    <property type="entry name" value="PRTases_typeI"/>
    <property type="match status" value="1"/>
</dbReference>
<dbReference type="Gene3D" id="3.40.50.2020">
    <property type="match status" value="1"/>
</dbReference>
<dbReference type="RefSeq" id="WP_054837113.1">
    <property type="nucleotide sequence ID" value="NZ_BBBA01000025.1"/>
</dbReference>
<dbReference type="STRING" id="1293036.GCA_001315825_02429"/>
<reference evidence="5" key="2">
    <citation type="submission" date="2020-03" db="EMBL/GenBank/DDBJ databases">
        <title>Complete Genome Sequences of Extremely Thermoacidophilic, Metal-Mobilizing Type-Strain Members of the Archaeal Family Sulfolobaceae: Acidianus brierleyi DSM-1651T, Acidianus sulfidivorans DSM-18786T, Metallosphaera hakonensis DSM-7519T, and Metallosphaera prunae DSM-10039T.</title>
        <authorList>
            <person name="Counts J.A."/>
            <person name="Kelly R.M."/>
        </authorList>
    </citation>
    <scope>NUCLEOTIDE SEQUENCE [LARGE SCALE GENOMIC DNA]</scope>
    <source>
        <strain evidence="5">HO1-1</strain>
    </source>
</reference>
<dbReference type="PANTHER" id="PTHR43363">
    <property type="entry name" value="HYPOXANTHINE PHOSPHORIBOSYLTRANSFERASE"/>
    <property type="match status" value="1"/>
</dbReference>
<dbReference type="EMBL" id="CP029287">
    <property type="protein sequence ID" value="AWR98813.1"/>
    <property type="molecule type" value="Genomic_DNA"/>
</dbReference>
<dbReference type="AlphaFoldDB" id="A0A2U9IS89"/>
<keyword evidence="5" id="KW-1185">Reference proteome</keyword>